<dbReference type="InterPro" id="IPR051788">
    <property type="entry name" value="MFS_Transporter"/>
</dbReference>
<sequence length="366" mass="36990">MRDLIKANAGLLFAGVATFVAMGIGQSIYGPALPAFTRAFGVTLAEAGLVLSAHWVGCFLGVAIMFAVGRGVTPRHALALMTLGSAGIATMAGWWMVLASALVFGAGYGMATSVLNPRVLVAFGARGPSMLSFLNATFGIGAIAAPLVFVALGSDPQLGFGITAAFCAATWAGAGRTGTAAATATIGTRPFRPHLPILAFGAVAIGLEACLGGLGPTALIAAGLSEASAARHLSAFFVVFLIARLVLTFTAHRIPSFGLYTAAMLMALICALGAVLVSPAVFFVAAGAPAGLFFPGFYVTASRKMGDDPRVPPTIIAAGLVGGIFSPLAIAPAMAALGPLGFFWIMLGLTALTSLLALLSLRSMAR</sequence>
<evidence type="ECO:0008006" key="10">
    <source>
        <dbReference type="Google" id="ProtNLM"/>
    </source>
</evidence>
<feature type="transmembrane region" description="Helical" evidence="7">
    <location>
        <begin position="101"/>
        <end position="121"/>
    </location>
</feature>
<reference evidence="8 9" key="1">
    <citation type="submission" date="2018-03" db="EMBL/GenBank/DDBJ databases">
        <title>Rhodobacter blasticus.</title>
        <authorList>
            <person name="Meyer T.E."/>
            <person name="Miller S."/>
            <person name="Lodha T."/>
            <person name="Gandham S."/>
            <person name="Chintalapati S."/>
            <person name="Chintalapati V.R."/>
        </authorList>
    </citation>
    <scope>NUCLEOTIDE SEQUENCE [LARGE SCALE GENOMIC DNA]</scope>
    <source>
        <strain evidence="8 9">DSM 2131</strain>
    </source>
</reference>
<feature type="transmembrane region" description="Helical" evidence="7">
    <location>
        <begin position="195"/>
        <end position="221"/>
    </location>
</feature>
<organism evidence="8 9">
    <name type="scientific">Fuscovulum blasticum DSM 2131</name>
    <dbReference type="NCBI Taxonomy" id="1188250"/>
    <lineage>
        <taxon>Bacteria</taxon>
        <taxon>Pseudomonadati</taxon>
        <taxon>Pseudomonadota</taxon>
        <taxon>Alphaproteobacteria</taxon>
        <taxon>Rhodobacterales</taxon>
        <taxon>Paracoccaceae</taxon>
        <taxon>Pseudogemmobacter</taxon>
    </lineage>
</organism>
<feature type="transmembrane region" description="Helical" evidence="7">
    <location>
        <begin position="133"/>
        <end position="152"/>
    </location>
</feature>
<keyword evidence="6 7" id="KW-0472">Membrane</keyword>
<dbReference type="InterPro" id="IPR011701">
    <property type="entry name" value="MFS"/>
</dbReference>
<proteinExistence type="inferred from homology"/>
<feature type="transmembrane region" description="Helical" evidence="7">
    <location>
        <begin position="49"/>
        <end position="69"/>
    </location>
</feature>
<dbReference type="RefSeq" id="WP_107671559.1">
    <property type="nucleotide sequence ID" value="NZ_PZKE01000001.1"/>
</dbReference>
<comment type="caution">
    <text evidence="8">The sequence shown here is derived from an EMBL/GenBank/DDBJ whole genome shotgun (WGS) entry which is preliminary data.</text>
</comment>
<evidence type="ECO:0000256" key="1">
    <source>
        <dbReference type="ARBA" id="ARBA00004127"/>
    </source>
</evidence>
<comment type="similarity">
    <text evidence="2">Belongs to the major facilitator superfamily.</text>
</comment>
<feature type="transmembrane region" description="Helical" evidence="7">
    <location>
        <begin position="282"/>
        <end position="301"/>
    </location>
</feature>
<evidence type="ECO:0000256" key="3">
    <source>
        <dbReference type="ARBA" id="ARBA00022448"/>
    </source>
</evidence>
<evidence type="ECO:0000256" key="5">
    <source>
        <dbReference type="ARBA" id="ARBA00022989"/>
    </source>
</evidence>
<keyword evidence="3" id="KW-0813">Transport</keyword>
<evidence type="ECO:0000256" key="6">
    <source>
        <dbReference type="ARBA" id="ARBA00023136"/>
    </source>
</evidence>
<dbReference type="PANTHER" id="PTHR23514:SF3">
    <property type="entry name" value="BYPASS OF STOP CODON PROTEIN 6"/>
    <property type="match status" value="1"/>
</dbReference>
<evidence type="ECO:0000256" key="4">
    <source>
        <dbReference type="ARBA" id="ARBA00022692"/>
    </source>
</evidence>
<feature type="transmembrane region" description="Helical" evidence="7">
    <location>
        <begin position="158"/>
        <end position="174"/>
    </location>
</feature>
<dbReference type="GO" id="GO:0012505">
    <property type="term" value="C:endomembrane system"/>
    <property type="evidence" value="ECO:0007669"/>
    <property type="project" value="UniProtKB-SubCell"/>
</dbReference>
<keyword evidence="5 7" id="KW-1133">Transmembrane helix</keyword>
<feature type="transmembrane region" description="Helical" evidence="7">
    <location>
        <begin position="233"/>
        <end position="250"/>
    </location>
</feature>
<dbReference type="GO" id="GO:0016020">
    <property type="term" value="C:membrane"/>
    <property type="evidence" value="ECO:0007669"/>
    <property type="project" value="TreeGrafter"/>
</dbReference>
<feature type="transmembrane region" description="Helical" evidence="7">
    <location>
        <begin position="76"/>
        <end position="95"/>
    </location>
</feature>
<evidence type="ECO:0000256" key="7">
    <source>
        <dbReference type="SAM" id="Phobius"/>
    </source>
</evidence>
<dbReference type="PANTHER" id="PTHR23514">
    <property type="entry name" value="BYPASS OF STOP CODON PROTEIN 6"/>
    <property type="match status" value="1"/>
</dbReference>
<dbReference type="SUPFAM" id="SSF103473">
    <property type="entry name" value="MFS general substrate transporter"/>
    <property type="match status" value="1"/>
</dbReference>
<accession>A0A2T4JEP7</accession>
<comment type="subcellular location">
    <subcellularLocation>
        <location evidence="1">Endomembrane system</location>
        <topology evidence="1">Multi-pass membrane protein</topology>
    </subcellularLocation>
</comment>
<dbReference type="EMBL" id="PZKE01000001">
    <property type="protein sequence ID" value="PTE16394.1"/>
    <property type="molecule type" value="Genomic_DNA"/>
</dbReference>
<protein>
    <recommendedName>
        <fullName evidence="10">MFS transporter</fullName>
    </recommendedName>
</protein>
<evidence type="ECO:0000256" key="2">
    <source>
        <dbReference type="ARBA" id="ARBA00008335"/>
    </source>
</evidence>
<feature type="transmembrane region" description="Helical" evidence="7">
    <location>
        <begin position="313"/>
        <end position="335"/>
    </location>
</feature>
<keyword evidence="4 7" id="KW-0812">Transmembrane</keyword>
<name>A0A2T4JEP7_FUSBL</name>
<keyword evidence="9" id="KW-1185">Reference proteome</keyword>
<dbReference type="Proteomes" id="UP000241362">
    <property type="component" value="Unassembled WGS sequence"/>
</dbReference>
<evidence type="ECO:0000313" key="9">
    <source>
        <dbReference type="Proteomes" id="UP000241362"/>
    </source>
</evidence>
<dbReference type="GO" id="GO:0022857">
    <property type="term" value="F:transmembrane transporter activity"/>
    <property type="evidence" value="ECO:0007669"/>
    <property type="project" value="InterPro"/>
</dbReference>
<dbReference type="InterPro" id="IPR036259">
    <property type="entry name" value="MFS_trans_sf"/>
</dbReference>
<gene>
    <name evidence="8" type="ORF">C5F44_00590</name>
</gene>
<dbReference type="Pfam" id="PF07690">
    <property type="entry name" value="MFS_1"/>
    <property type="match status" value="1"/>
</dbReference>
<dbReference type="AlphaFoldDB" id="A0A2T4JEP7"/>
<feature type="transmembrane region" description="Helical" evidence="7">
    <location>
        <begin position="257"/>
        <end position="276"/>
    </location>
</feature>
<evidence type="ECO:0000313" key="8">
    <source>
        <dbReference type="EMBL" id="PTE16394.1"/>
    </source>
</evidence>
<dbReference type="Gene3D" id="1.20.1250.20">
    <property type="entry name" value="MFS general substrate transporter like domains"/>
    <property type="match status" value="1"/>
</dbReference>
<feature type="transmembrane region" description="Helical" evidence="7">
    <location>
        <begin position="341"/>
        <end position="361"/>
    </location>
</feature>